<reference evidence="7" key="1">
    <citation type="submission" date="2017-04" db="EMBL/GenBank/DDBJ databases">
        <authorList>
            <person name="Varghese N."/>
            <person name="Submissions S."/>
        </authorList>
    </citation>
    <scope>NUCLEOTIDE SEQUENCE [LARGE SCALE GENOMIC DNA]</scope>
    <source>
        <strain evidence="7">DSM 21500</strain>
    </source>
</reference>
<comment type="function">
    <text evidence="5">Participates in chromosomal partition during cell division. May act via the formation of a condensin-like complex containing Smc and ScpA that pull DNA away from mid-cell into both cell halves.</text>
</comment>
<keyword evidence="2 5" id="KW-0132">Cell division</keyword>
<dbReference type="EMBL" id="FWXK01000003">
    <property type="protein sequence ID" value="SMC37291.1"/>
    <property type="molecule type" value="Genomic_DNA"/>
</dbReference>
<keyword evidence="1 5" id="KW-0963">Cytoplasm</keyword>
<evidence type="ECO:0000256" key="1">
    <source>
        <dbReference type="ARBA" id="ARBA00022490"/>
    </source>
</evidence>
<organism evidence="6 7">
    <name type="scientific">Aerococcus suis</name>
    <dbReference type="NCBI Taxonomy" id="371602"/>
    <lineage>
        <taxon>Bacteria</taxon>
        <taxon>Bacillati</taxon>
        <taxon>Bacillota</taxon>
        <taxon>Bacilli</taxon>
        <taxon>Lactobacillales</taxon>
        <taxon>Aerococcaceae</taxon>
        <taxon>Aerococcus</taxon>
    </lineage>
</organism>
<dbReference type="GO" id="GO:0051301">
    <property type="term" value="P:cell division"/>
    <property type="evidence" value="ECO:0007669"/>
    <property type="project" value="UniProtKB-KW"/>
</dbReference>
<dbReference type="Proteomes" id="UP000243884">
    <property type="component" value="Unassembled WGS sequence"/>
</dbReference>
<dbReference type="OrthoDB" id="9806226at2"/>
<gene>
    <name evidence="5" type="primary">scpB</name>
    <name evidence="6" type="ORF">SAMN04487984_0818</name>
</gene>
<keyword evidence="3 5" id="KW-0159">Chromosome partition</keyword>
<keyword evidence="7" id="KW-1185">Reference proteome</keyword>
<dbReference type="InterPro" id="IPR005234">
    <property type="entry name" value="ScpB_csome_segregation"/>
</dbReference>
<keyword evidence="4 5" id="KW-0131">Cell cycle</keyword>
<dbReference type="PANTHER" id="PTHR34298">
    <property type="entry name" value="SEGREGATION AND CONDENSATION PROTEIN B"/>
    <property type="match status" value="1"/>
</dbReference>
<dbReference type="GO" id="GO:0051304">
    <property type="term" value="P:chromosome separation"/>
    <property type="evidence" value="ECO:0007669"/>
    <property type="project" value="InterPro"/>
</dbReference>
<dbReference type="NCBIfam" id="TIGR00281">
    <property type="entry name" value="SMC-Scp complex subunit ScpB"/>
    <property type="match status" value="1"/>
</dbReference>
<comment type="subcellular location">
    <subcellularLocation>
        <location evidence="5">Cytoplasm</location>
    </subcellularLocation>
    <text evidence="5">Associated with two foci at the outer edges of the nucleoid region in young cells, and at four foci within both cell halves in older cells.</text>
</comment>
<dbReference type="InterPro" id="IPR036390">
    <property type="entry name" value="WH_DNA-bd_sf"/>
</dbReference>
<dbReference type="Pfam" id="PF04079">
    <property type="entry name" value="SMC_ScpB"/>
    <property type="match status" value="1"/>
</dbReference>
<dbReference type="RefSeq" id="WP_084098863.1">
    <property type="nucleotide sequence ID" value="NZ_FWXK01000003.1"/>
</dbReference>
<comment type="subunit">
    <text evidence="5">Homodimer. Homodimerization may be required to stabilize the binding of ScpA to the Smc head domains. Component of a cohesin-like complex composed of ScpA, ScpB and the Smc homodimer, in which ScpA and ScpB bind to the head domain of Smc. The presence of the three proteins is required for the association of the complex with DNA.</text>
</comment>
<dbReference type="PIRSF" id="PIRSF019345">
    <property type="entry name" value="ScpB"/>
    <property type="match status" value="1"/>
</dbReference>
<dbReference type="GO" id="GO:0005737">
    <property type="term" value="C:cytoplasm"/>
    <property type="evidence" value="ECO:0007669"/>
    <property type="project" value="UniProtKB-SubCell"/>
</dbReference>
<dbReference type="SUPFAM" id="SSF46785">
    <property type="entry name" value="Winged helix' DNA-binding domain"/>
    <property type="match status" value="2"/>
</dbReference>
<evidence type="ECO:0000313" key="7">
    <source>
        <dbReference type="Proteomes" id="UP000243884"/>
    </source>
</evidence>
<evidence type="ECO:0000313" key="6">
    <source>
        <dbReference type="EMBL" id="SMC37291.1"/>
    </source>
</evidence>
<dbReference type="Gene3D" id="1.10.10.10">
    <property type="entry name" value="Winged helix-like DNA-binding domain superfamily/Winged helix DNA-binding domain"/>
    <property type="match status" value="2"/>
</dbReference>
<dbReference type="STRING" id="371602.SAMN04487984_0818"/>
<evidence type="ECO:0000256" key="2">
    <source>
        <dbReference type="ARBA" id="ARBA00022618"/>
    </source>
</evidence>
<evidence type="ECO:0000256" key="4">
    <source>
        <dbReference type="ARBA" id="ARBA00023306"/>
    </source>
</evidence>
<dbReference type="GO" id="GO:0006260">
    <property type="term" value="P:DNA replication"/>
    <property type="evidence" value="ECO:0007669"/>
    <property type="project" value="UniProtKB-UniRule"/>
</dbReference>
<sequence length="181" mass="20790">MDQLPKIESLLFVSGENGLTSDELATLLEIDRETLDYQLLRLKKRYENDQSSGLQLVTINHHYQLVTKPQFAEIIKQYAQSPFAQKLTQASLETLAIIAYQQPVTRLTIDDIRGVNSNGMIQKLEQRDLIKIVGKQESPGRPNLYGVTDYFYQYFGLNSLEEMPDLSTLLQKTNDEDQLFE</sequence>
<accession>A0A1W1YNA7</accession>
<proteinExistence type="inferred from homology"/>
<name>A0A1W1YNA7_9LACT</name>
<dbReference type="PANTHER" id="PTHR34298:SF2">
    <property type="entry name" value="SEGREGATION AND CONDENSATION PROTEIN B"/>
    <property type="match status" value="1"/>
</dbReference>
<evidence type="ECO:0000256" key="3">
    <source>
        <dbReference type="ARBA" id="ARBA00022829"/>
    </source>
</evidence>
<evidence type="ECO:0000256" key="5">
    <source>
        <dbReference type="HAMAP-Rule" id="MF_01804"/>
    </source>
</evidence>
<dbReference type="HAMAP" id="MF_01804">
    <property type="entry name" value="ScpB"/>
    <property type="match status" value="1"/>
</dbReference>
<comment type="similarity">
    <text evidence="5">Belongs to the ScpB family.</text>
</comment>
<dbReference type="InterPro" id="IPR036388">
    <property type="entry name" value="WH-like_DNA-bd_sf"/>
</dbReference>
<protein>
    <recommendedName>
        <fullName evidence="5">Segregation and condensation protein B</fullName>
    </recommendedName>
</protein>
<dbReference type="AlphaFoldDB" id="A0A1W1YNA7"/>